<keyword evidence="1" id="KW-0808">Transferase</keyword>
<name>A0A494YDC2_9BACL</name>
<evidence type="ECO:0000313" key="1">
    <source>
        <dbReference type="EMBL" id="RKP58005.1"/>
    </source>
</evidence>
<sequence length="182" mass="21483">MLTNRLKEIVERSPVVRRDLEAVQCLGLPNWCIAAGYVRNRVWDELHGYAENTRLNDVDVLYFDPLELDERKDKLLEEILRRQIGGYHWSVKNQARMHRRNGHLPYESIEAAMLRWPETATAVGIALESGRRLRIISPHGLEDLFGLVIRRSPLFSDHEYFLTRVREKDWLTLWPRLKLVVE</sequence>
<accession>A0A494YDC2</accession>
<dbReference type="GO" id="GO:0016740">
    <property type="term" value="F:transferase activity"/>
    <property type="evidence" value="ECO:0007669"/>
    <property type="project" value="UniProtKB-KW"/>
</dbReference>
<dbReference type="Proteomes" id="UP000282076">
    <property type="component" value="Unassembled WGS sequence"/>
</dbReference>
<dbReference type="PANTHER" id="PTHR39166">
    <property type="entry name" value="BLL1166 PROTEIN"/>
    <property type="match status" value="1"/>
</dbReference>
<protein>
    <submittedName>
        <fullName evidence="1">Nucleotidyltransferase family protein</fullName>
    </submittedName>
</protein>
<dbReference type="AlphaFoldDB" id="A0A494YDC2"/>
<keyword evidence="2" id="KW-1185">Reference proteome</keyword>
<comment type="caution">
    <text evidence="1">The sequence shown here is derived from an EMBL/GenBank/DDBJ whole genome shotgun (WGS) entry which is preliminary data.</text>
</comment>
<gene>
    <name evidence="1" type="ORF">D7Z26_00385</name>
</gene>
<dbReference type="RefSeq" id="WP_120973697.1">
    <property type="nucleotide sequence ID" value="NZ_RBZM01000001.1"/>
</dbReference>
<evidence type="ECO:0000313" key="2">
    <source>
        <dbReference type="Proteomes" id="UP000282076"/>
    </source>
</evidence>
<dbReference type="EMBL" id="RBZM01000001">
    <property type="protein sequence ID" value="RKP58005.1"/>
    <property type="molecule type" value="Genomic_DNA"/>
</dbReference>
<dbReference type="InterPro" id="IPR009267">
    <property type="entry name" value="NTP_transf_6"/>
</dbReference>
<organism evidence="1 2">
    <name type="scientific">Cohnella endophytica</name>
    <dbReference type="NCBI Taxonomy" id="2419778"/>
    <lineage>
        <taxon>Bacteria</taxon>
        <taxon>Bacillati</taxon>
        <taxon>Bacillota</taxon>
        <taxon>Bacilli</taxon>
        <taxon>Bacillales</taxon>
        <taxon>Paenibacillaceae</taxon>
        <taxon>Cohnella</taxon>
    </lineage>
</organism>
<reference evidence="1 2" key="1">
    <citation type="submission" date="2018-10" db="EMBL/GenBank/DDBJ databases">
        <title>Cohnella sp. M2MS4P-1, whole genome shotgun sequence.</title>
        <authorList>
            <person name="Tuo L."/>
        </authorList>
    </citation>
    <scope>NUCLEOTIDE SEQUENCE [LARGE SCALE GENOMIC DNA]</scope>
    <source>
        <strain evidence="1 2">M2MS4P-1</strain>
    </source>
</reference>
<proteinExistence type="predicted"/>
<dbReference type="OrthoDB" id="1901124at2"/>
<dbReference type="PANTHER" id="PTHR39166:SF1">
    <property type="entry name" value="BLL1166 PROTEIN"/>
    <property type="match status" value="1"/>
</dbReference>
<dbReference type="Pfam" id="PF06042">
    <property type="entry name" value="NTP_transf_6"/>
    <property type="match status" value="1"/>
</dbReference>